<dbReference type="CDD" id="cd02194">
    <property type="entry name" value="ThiL"/>
    <property type="match status" value="1"/>
</dbReference>
<keyword evidence="1" id="KW-0067">ATP-binding</keyword>
<dbReference type="AlphaFoldDB" id="A0A9Y1BJA6"/>
<feature type="binding site" evidence="1">
    <location>
        <position position="60"/>
    </location>
    <ligand>
        <name>substrate</name>
    </ligand>
</feature>
<feature type="binding site" evidence="1">
    <location>
        <position position="328"/>
    </location>
    <ligand>
        <name>substrate</name>
    </ligand>
</feature>
<feature type="domain" description="PurM-like N-terminal" evidence="2">
    <location>
        <begin position="35"/>
        <end position="145"/>
    </location>
</feature>
<feature type="binding site" evidence="1">
    <location>
        <begin position="128"/>
        <end position="129"/>
    </location>
    <ligand>
        <name>ATP</name>
        <dbReference type="ChEBI" id="CHEBI:30616"/>
    </ligand>
</feature>
<feature type="binding site" evidence="1">
    <location>
        <position position="129"/>
    </location>
    <ligand>
        <name>Mg(2+)</name>
        <dbReference type="ChEBI" id="CHEBI:18420"/>
        <label>1</label>
    </ligand>
</feature>
<feature type="binding site" evidence="1">
    <location>
        <position position="81"/>
    </location>
    <ligand>
        <name>Mg(2+)</name>
        <dbReference type="ChEBI" id="CHEBI:18420"/>
        <label>3</label>
    </ligand>
</feature>
<dbReference type="SUPFAM" id="SSF55326">
    <property type="entry name" value="PurM N-terminal domain-like"/>
    <property type="match status" value="1"/>
</dbReference>
<feature type="binding site" evidence="1">
    <location>
        <position position="36"/>
    </location>
    <ligand>
        <name>Mg(2+)</name>
        <dbReference type="ChEBI" id="CHEBI:18420"/>
        <label>4</label>
    </ligand>
</feature>
<dbReference type="InterPro" id="IPR006283">
    <property type="entry name" value="ThiL-like"/>
</dbReference>
<accession>A0A9Y1BJA6</accession>
<comment type="miscellaneous">
    <text evidence="1">Reaction mechanism of ThiL seems to utilize a direct, inline transfer of the gamma-phosphate of ATP to TMP rather than a phosphorylated enzyme intermediate.</text>
</comment>
<evidence type="ECO:0000313" key="3">
    <source>
        <dbReference type="EMBL" id="UJG40113.1"/>
    </source>
</evidence>
<keyword evidence="1" id="KW-0784">Thiamine biosynthesis</keyword>
<comment type="similarity">
    <text evidence="1">Belongs to the thiamine-monophosphate kinase family.</text>
</comment>
<dbReference type="NCBIfam" id="TIGR01379">
    <property type="entry name" value="thiL"/>
    <property type="match status" value="1"/>
</dbReference>
<gene>
    <name evidence="1 3" type="primary">thiL</name>
    <name evidence="3" type="ORF">K9W45_09725</name>
</gene>
<dbReference type="PIRSF" id="PIRSF005303">
    <property type="entry name" value="Thiam_monoph_kin"/>
    <property type="match status" value="1"/>
</dbReference>
<dbReference type="GO" id="GO:0005524">
    <property type="term" value="F:ATP binding"/>
    <property type="evidence" value="ECO:0007669"/>
    <property type="project" value="UniProtKB-UniRule"/>
</dbReference>
<name>A0A9Y1BJA6_9ARCH</name>
<dbReference type="PANTHER" id="PTHR30270">
    <property type="entry name" value="THIAMINE-MONOPHOSPHATE KINASE"/>
    <property type="match status" value="1"/>
</dbReference>
<dbReference type="Gene3D" id="3.30.1330.10">
    <property type="entry name" value="PurM-like, N-terminal domain"/>
    <property type="match status" value="1"/>
</dbReference>
<protein>
    <recommendedName>
        <fullName evidence="1">Thiamine-monophosphate kinase</fullName>
        <shortName evidence="1">TMP kinase</shortName>
        <shortName evidence="1">Thiamine-phosphate kinase</shortName>
        <ecNumber evidence="1">2.7.4.16</ecNumber>
    </recommendedName>
</protein>
<dbReference type="GO" id="GO:0009030">
    <property type="term" value="F:thiamine-phosphate kinase activity"/>
    <property type="evidence" value="ECO:0007669"/>
    <property type="project" value="UniProtKB-UniRule"/>
</dbReference>
<feature type="binding site" evidence="1">
    <location>
        <position position="53"/>
    </location>
    <ligand>
        <name>Mg(2+)</name>
        <dbReference type="ChEBI" id="CHEBI:18420"/>
        <label>2</label>
    </ligand>
</feature>
<dbReference type="EC" id="2.7.4.16" evidence="1"/>
<keyword evidence="1 3" id="KW-0808">Transferase</keyword>
<comment type="pathway">
    <text evidence="1">Cofactor biosynthesis; thiamine diphosphate biosynthesis; thiamine diphosphate from thiamine phosphate: step 1/1.</text>
</comment>
<feature type="binding site" evidence="1">
    <location>
        <position position="220"/>
    </location>
    <ligand>
        <name>Mg(2+)</name>
        <dbReference type="ChEBI" id="CHEBI:18420"/>
        <label>3</label>
    </ligand>
</feature>
<organism evidence="3">
    <name type="scientific">Candidatus Heimdallarchaeum aukensis</name>
    <dbReference type="NCBI Taxonomy" id="2876573"/>
    <lineage>
        <taxon>Archaea</taxon>
        <taxon>Promethearchaeati</taxon>
        <taxon>Candidatus Heimdallarchaeota</taxon>
        <taxon>Candidatus Heimdallarchaeia (ex Rinke et al. 2021) (nom. nud.)</taxon>
        <taxon>Candidatus Heimdallarchaeales</taxon>
        <taxon>Candidatus Heimdallarchaeaceae</taxon>
        <taxon>Candidatus Heimdallarchaeum</taxon>
    </lineage>
</organism>
<dbReference type="PANTHER" id="PTHR30270:SF0">
    <property type="entry name" value="THIAMINE-MONOPHOSPHATE KINASE"/>
    <property type="match status" value="1"/>
</dbReference>
<dbReference type="InterPro" id="IPR036921">
    <property type="entry name" value="PurM-like_N_sf"/>
</dbReference>
<keyword evidence="1" id="KW-0479">Metal-binding</keyword>
<feature type="binding site" evidence="1">
    <location>
        <position position="222"/>
    </location>
    <ligand>
        <name>ATP</name>
        <dbReference type="ChEBI" id="CHEBI:30616"/>
    </ligand>
</feature>
<dbReference type="InterPro" id="IPR036676">
    <property type="entry name" value="PurM-like_C_sf"/>
</dbReference>
<proteinExistence type="inferred from homology"/>
<feature type="binding site" evidence="1">
    <location>
        <position position="271"/>
    </location>
    <ligand>
        <name>substrate</name>
    </ligand>
</feature>
<dbReference type="EMBL" id="CP084166">
    <property type="protein sequence ID" value="UJG40113.1"/>
    <property type="molecule type" value="Genomic_DNA"/>
</dbReference>
<reference evidence="3" key="1">
    <citation type="journal article" date="2022" name="Nat. Microbiol.">
        <title>Unique mobile elements and scalable gene flow at the prokaryote-eukaryote boundary revealed by circularized Asgard archaea genomes.</title>
        <authorList>
            <person name="Wu F."/>
            <person name="Speth D.R."/>
            <person name="Philosof A."/>
            <person name="Cremiere A."/>
            <person name="Narayanan A."/>
            <person name="Barco R.A."/>
            <person name="Connon S.A."/>
            <person name="Amend J.P."/>
            <person name="Antoshechkin I.A."/>
            <person name="Orphan V.J."/>
        </authorList>
    </citation>
    <scope>NUCLEOTIDE SEQUENCE</scope>
    <source>
        <strain evidence="3">PM71</strain>
    </source>
</reference>
<dbReference type="Gene3D" id="3.90.650.10">
    <property type="entry name" value="PurM-like C-terminal domain"/>
    <property type="match status" value="1"/>
</dbReference>
<dbReference type="GO" id="GO:0009229">
    <property type="term" value="P:thiamine diphosphate biosynthetic process"/>
    <property type="evidence" value="ECO:0007669"/>
    <property type="project" value="UniProtKB-UniRule"/>
</dbReference>
<feature type="binding site" evidence="1">
    <location>
        <position position="154"/>
    </location>
    <ligand>
        <name>ATP</name>
        <dbReference type="ChEBI" id="CHEBI:30616"/>
    </ligand>
</feature>
<comment type="caution">
    <text evidence="1">Lacks conserved residue(s) required for the propagation of feature annotation.</text>
</comment>
<evidence type="ECO:0000256" key="1">
    <source>
        <dbReference type="HAMAP-Rule" id="MF_02128"/>
    </source>
</evidence>
<dbReference type="HAMAP" id="MF_02128">
    <property type="entry name" value="TMP_kinase"/>
    <property type="match status" value="1"/>
</dbReference>
<dbReference type="GO" id="GO:0000287">
    <property type="term" value="F:magnesium ion binding"/>
    <property type="evidence" value="ECO:0007669"/>
    <property type="project" value="UniProtKB-UniRule"/>
</dbReference>
<dbReference type="GO" id="GO:0009228">
    <property type="term" value="P:thiamine biosynthetic process"/>
    <property type="evidence" value="ECO:0007669"/>
    <property type="project" value="UniProtKB-KW"/>
</dbReference>
<keyword evidence="1" id="KW-0547">Nucleotide-binding</keyword>
<feature type="binding site" evidence="1">
    <location>
        <position position="36"/>
    </location>
    <ligand>
        <name>Mg(2+)</name>
        <dbReference type="ChEBI" id="CHEBI:18420"/>
        <label>3</label>
    </ligand>
</feature>
<keyword evidence="1 3" id="KW-0418">Kinase</keyword>
<comment type="function">
    <text evidence="1">Catalyzes the ATP-dependent phosphorylation of thiamine-monophosphate (TMP) to form thiamine-pyrophosphate (TPP), the active form of vitamin B1.</text>
</comment>
<sequence>MNFKKKLKLSDIGEKQFLKEIFAYIDTPSVLEVNDDASAFSISENKVLLINADMLVSETDVLPGTSLKQIGKKAVTMSVSDIIAKGTFPLACLASVCFPPSLDVTDANEILIGIKEMATEYNSLFLGGDLNQSNDIIIDIISFGITQPNNVIPRKGVEPGDVLFTTGTFGWTALGFKILLENMCVEEEYKIKSLKSVYEPRAKLEYVKLFESLPIKASIDSSDGLYSSIYELLSINNLGFSLTHLPVDKNFVSYCEKKGLNPLELAMNGGEEFEILFAVDKKDKDSLIKEAKRMNLSLIEVGYFTSNPLELNIEDKLGEIYSFSKKGFIHFKKS</sequence>
<feature type="binding site" evidence="1">
    <location>
        <position position="223"/>
    </location>
    <ligand>
        <name>Mg(2+)</name>
        <dbReference type="ChEBI" id="CHEBI:18420"/>
        <label>5</label>
    </ligand>
</feature>
<evidence type="ECO:0000259" key="2">
    <source>
        <dbReference type="Pfam" id="PF00586"/>
    </source>
</evidence>
<feature type="binding site" evidence="1">
    <location>
        <position position="81"/>
    </location>
    <ligand>
        <name>Mg(2+)</name>
        <dbReference type="ChEBI" id="CHEBI:18420"/>
        <label>2</label>
    </ligand>
</feature>
<dbReference type="SUPFAM" id="SSF56042">
    <property type="entry name" value="PurM C-terminal domain-like"/>
    <property type="match status" value="1"/>
</dbReference>
<dbReference type="Pfam" id="PF00586">
    <property type="entry name" value="AIRS"/>
    <property type="match status" value="1"/>
</dbReference>
<dbReference type="Proteomes" id="UP001201020">
    <property type="component" value="Chromosome"/>
</dbReference>
<dbReference type="InterPro" id="IPR016188">
    <property type="entry name" value="PurM-like_N"/>
</dbReference>
<feature type="binding site" evidence="1">
    <location>
        <position position="53"/>
    </location>
    <ligand>
        <name>Mg(2+)</name>
        <dbReference type="ChEBI" id="CHEBI:18420"/>
        <label>1</label>
    </ligand>
</feature>
<keyword evidence="1" id="KW-0460">Magnesium</keyword>
<comment type="catalytic activity">
    <reaction evidence="1">
        <text>thiamine phosphate + ATP = thiamine diphosphate + ADP</text>
        <dbReference type="Rhea" id="RHEA:15913"/>
        <dbReference type="ChEBI" id="CHEBI:30616"/>
        <dbReference type="ChEBI" id="CHEBI:37575"/>
        <dbReference type="ChEBI" id="CHEBI:58937"/>
        <dbReference type="ChEBI" id="CHEBI:456216"/>
        <dbReference type="EC" id="2.7.4.16"/>
    </reaction>
</comment>
<feature type="binding site" evidence="1">
    <location>
        <position position="81"/>
    </location>
    <ligand>
        <name>Mg(2+)</name>
        <dbReference type="ChEBI" id="CHEBI:18420"/>
        <label>4</label>
    </ligand>
</feature>